<reference evidence="2 3" key="1">
    <citation type="submission" date="2024-02" db="EMBL/GenBank/DDBJ databases">
        <authorList>
            <person name="Vignale AGUSTIN F."/>
            <person name="Sosa J E."/>
            <person name="Modenutti C."/>
        </authorList>
    </citation>
    <scope>NUCLEOTIDE SEQUENCE [LARGE SCALE GENOMIC DNA]</scope>
</reference>
<proteinExistence type="predicted"/>
<dbReference type="PANTHER" id="PTHR13230">
    <property type="entry name" value="GENERAL TRANSCRIPTION FACTOR IIIC, POLYPEPTIDE 5"/>
    <property type="match status" value="1"/>
</dbReference>
<evidence type="ECO:0000313" key="2">
    <source>
        <dbReference type="EMBL" id="CAK9163195.1"/>
    </source>
</evidence>
<dbReference type="EMBL" id="CAUOFW020003970">
    <property type="protein sequence ID" value="CAK9163195.1"/>
    <property type="molecule type" value="Genomic_DNA"/>
</dbReference>
<protein>
    <recommendedName>
        <fullName evidence="1">Transcription factor IIIC subunit Tfc1/Sfc1 triple barrel domain-containing protein</fullName>
    </recommendedName>
</protein>
<evidence type="ECO:0000259" key="1">
    <source>
        <dbReference type="Pfam" id="PF17682"/>
    </source>
</evidence>
<dbReference type="Proteomes" id="UP001642360">
    <property type="component" value="Unassembled WGS sequence"/>
</dbReference>
<name>A0ABC8T1X5_9AQUA</name>
<dbReference type="PROSITE" id="PS51257">
    <property type="entry name" value="PROKAR_LIPOPROTEIN"/>
    <property type="match status" value="1"/>
</dbReference>
<evidence type="ECO:0000313" key="3">
    <source>
        <dbReference type="Proteomes" id="UP001642360"/>
    </source>
</evidence>
<dbReference type="InterPro" id="IPR040454">
    <property type="entry name" value="TF_IIIC_Tfc1/Sfc1"/>
</dbReference>
<dbReference type="Pfam" id="PF17682">
    <property type="entry name" value="Tau95_N"/>
    <property type="match status" value="1"/>
</dbReference>
<dbReference type="PANTHER" id="PTHR13230:SF5">
    <property type="entry name" value="GENERAL TRANSCRIPTION FACTOR 3C POLYPEPTIDE 5"/>
    <property type="match status" value="1"/>
</dbReference>
<sequence>MGIIKDGSISGFLPSNKVFAIHYPAYPSSMACAIETLDGAEGIVKARSSQSNKLELHFRPEDPYSHPAFGELQPCNHYLLKISTQKIQDDENAENSNRLSKALSVDQINVEQEDCCPDLTETMQEVRQADSDSIPASSEVKMQIPEVVQENLSADIIARVSEAYHFNGMVDYQHVISVHADFARRKKRNWAEVEPLFEKGRLMDVDQEDLMILVPPLFSPKDVPEKVVTSDGEHFHTIEVTRREVVQQE</sequence>
<feature type="domain" description="Transcription factor IIIC subunit Tfc1/Sfc1 triple barrel" evidence="1">
    <location>
        <begin position="20"/>
        <end position="174"/>
    </location>
</feature>
<dbReference type="Gene3D" id="3.30.200.160">
    <property type="entry name" value="TFIIIC, subcomplex tauA, subunit Sfc1, barrel domain"/>
    <property type="match status" value="1"/>
</dbReference>
<comment type="caution">
    <text evidence="2">The sequence shown here is derived from an EMBL/GenBank/DDBJ whole genome shotgun (WGS) entry which is preliminary data.</text>
</comment>
<dbReference type="InterPro" id="IPR041499">
    <property type="entry name" value="Tfc1/Sfc1_N"/>
</dbReference>
<gene>
    <name evidence="2" type="ORF">ILEXP_LOCUS32231</name>
</gene>
<organism evidence="2 3">
    <name type="scientific">Ilex paraguariensis</name>
    <name type="common">yerba mate</name>
    <dbReference type="NCBI Taxonomy" id="185542"/>
    <lineage>
        <taxon>Eukaryota</taxon>
        <taxon>Viridiplantae</taxon>
        <taxon>Streptophyta</taxon>
        <taxon>Embryophyta</taxon>
        <taxon>Tracheophyta</taxon>
        <taxon>Spermatophyta</taxon>
        <taxon>Magnoliopsida</taxon>
        <taxon>eudicotyledons</taxon>
        <taxon>Gunneridae</taxon>
        <taxon>Pentapetalae</taxon>
        <taxon>asterids</taxon>
        <taxon>campanulids</taxon>
        <taxon>Aquifoliales</taxon>
        <taxon>Aquifoliaceae</taxon>
        <taxon>Ilex</taxon>
    </lineage>
</organism>
<dbReference type="InterPro" id="IPR042536">
    <property type="entry name" value="TFIIIC_tauA_Sfc1"/>
</dbReference>
<dbReference type="AlphaFoldDB" id="A0ABC8T1X5"/>
<keyword evidence="3" id="KW-1185">Reference proteome</keyword>
<accession>A0ABC8T1X5</accession>